<dbReference type="STRING" id="1471761.B0W44_03010"/>
<dbReference type="Proteomes" id="UP000188603">
    <property type="component" value="Chromosome"/>
</dbReference>
<dbReference type="Gene3D" id="3.30.70.1060">
    <property type="entry name" value="Dimeric alpha+beta barrel"/>
    <property type="match status" value="1"/>
</dbReference>
<dbReference type="InterPro" id="IPR011008">
    <property type="entry name" value="Dimeric_a/b-barrel"/>
</dbReference>
<dbReference type="Pfam" id="PF03795">
    <property type="entry name" value="YCII"/>
    <property type="match status" value="1"/>
</dbReference>
<dbReference type="OrthoDB" id="162319at2"/>
<dbReference type="KEGG" id="ntr:B0W44_03010"/>
<dbReference type="RefSeq" id="WP_077718710.1">
    <property type="nucleotide sequence ID" value="NZ_CP019699.1"/>
</dbReference>
<dbReference type="EMBL" id="CP019699">
    <property type="protein sequence ID" value="AQS54894.1"/>
    <property type="molecule type" value="Genomic_DNA"/>
</dbReference>
<evidence type="ECO:0000259" key="2">
    <source>
        <dbReference type="Pfam" id="PF03795"/>
    </source>
</evidence>
<dbReference type="InterPro" id="IPR005545">
    <property type="entry name" value="YCII"/>
</dbReference>
<dbReference type="SUPFAM" id="SSF54909">
    <property type="entry name" value="Dimeric alpha+beta barrel"/>
    <property type="match status" value="1"/>
</dbReference>
<evidence type="ECO:0000256" key="1">
    <source>
        <dbReference type="ARBA" id="ARBA00007689"/>
    </source>
</evidence>
<sequence length="93" mass="10696">MKIFAVLLPMRDEEKSNVYRPQHLDYLAKLREEGKILANGRFTDGAGGLVIYRADSYDTVKAYVENDPYVVHGARTYHIHEWEMVTGRGPLQN</sequence>
<feature type="domain" description="YCII-related" evidence="2">
    <location>
        <begin position="12"/>
        <end position="83"/>
    </location>
</feature>
<proteinExistence type="inferred from homology"/>
<gene>
    <name evidence="3" type="ORF">B0W44_03010</name>
</gene>
<accession>A0A1U9K4E4</accession>
<name>A0A1U9K4E4_9BACL</name>
<comment type="similarity">
    <text evidence="1">Belongs to the YciI family.</text>
</comment>
<evidence type="ECO:0000313" key="4">
    <source>
        <dbReference type="Proteomes" id="UP000188603"/>
    </source>
</evidence>
<evidence type="ECO:0000313" key="3">
    <source>
        <dbReference type="EMBL" id="AQS54894.1"/>
    </source>
</evidence>
<reference evidence="3 4" key="1">
    <citation type="journal article" date="2015" name="Int. J. Syst. Evol. Microbiol.">
        <title>Novibacillus thermophilus gen. nov., sp. nov., a Gram-staining-negative and moderately thermophilic member of the family Thermoactinomycetaceae.</title>
        <authorList>
            <person name="Yang G."/>
            <person name="Chen J."/>
            <person name="Zhou S."/>
        </authorList>
    </citation>
    <scope>NUCLEOTIDE SEQUENCE [LARGE SCALE GENOMIC DNA]</scope>
    <source>
        <strain evidence="3 4">SG-1</strain>
    </source>
</reference>
<organism evidence="3 4">
    <name type="scientific">Novibacillus thermophilus</name>
    <dbReference type="NCBI Taxonomy" id="1471761"/>
    <lineage>
        <taxon>Bacteria</taxon>
        <taxon>Bacillati</taxon>
        <taxon>Bacillota</taxon>
        <taxon>Bacilli</taxon>
        <taxon>Bacillales</taxon>
        <taxon>Thermoactinomycetaceae</taxon>
        <taxon>Novibacillus</taxon>
    </lineage>
</organism>
<dbReference type="PANTHER" id="PTHR37828">
    <property type="entry name" value="GSR2449 PROTEIN"/>
    <property type="match status" value="1"/>
</dbReference>
<protein>
    <recommendedName>
        <fullName evidence="2">YCII-related domain-containing protein</fullName>
    </recommendedName>
</protein>
<dbReference type="PANTHER" id="PTHR37828:SF1">
    <property type="entry name" value="YCII-RELATED DOMAIN-CONTAINING PROTEIN"/>
    <property type="match status" value="1"/>
</dbReference>
<keyword evidence="4" id="KW-1185">Reference proteome</keyword>
<dbReference type="AlphaFoldDB" id="A0A1U9K4E4"/>